<dbReference type="PANTHER" id="PTHR39394">
    <property type="entry name" value="YALI0E31793P"/>
    <property type="match status" value="1"/>
</dbReference>
<dbReference type="EMBL" id="LGST01000007">
    <property type="protein sequence ID" value="KNE01967.1"/>
    <property type="molecule type" value="Genomic_DNA"/>
</dbReference>
<sequence>MASRILRLYRYKSDTSALAEKFQQILDEKVPSAPTSLMDKEPRLREMYAQYTKESSDKEFQHKYQKELAYVKSENLLRTKEARDLADTITNPPWRGTERVEDTALRMLVDSAPKAKAMPRQKTIISPPVPTKERIANARESSLDYKVSKTKTPEEAEKDNFREMYKERLMGPSMFIDATSPRTTLGMVTSLADARINAKIDQKSGKFNSPEMDAVRGKPLDRQRLANSTDTNFFVNEILNSQECLPPWIESQQGVEKEKQVFRLDLQKKWFNIIITHLLNNHGQSKSEILAKVAPDSSYLQKELYMPEFRRLYYPYISAKVDDLNKGIRNYNLQCPSPSLHKWKMTPENEISMLYDAVIKNLTALVDEWVERQNQRRQITPQKLNAGRSMLGLFELAKGSYGSGSHYQIIERPTEKMEFWKLVKSIFKPV</sequence>
<dbReference type="VEuPathDB" id="FungiDB:B9J08_003715"/>
<dbReference type="VEuPathDB" id="FungiDB:CJJ09_000391"/>
<dbReference type="Pfam" id="PF09350">
    <property type="entry name" value="DJC28_CD"/>
    <property type="match status" value="1"/>
</dbReference>
<dbReference type="InterPro" id="IPR018961">
    <property type="entry name" value="DnaJ_homolog_subfam-C_membr-28"/>
</dbReference>
<dbReference type="VEuPathDB" id="FungiDB:QG37_00902"/>
<name>A0A0L0P6H3_CANAR</name>
<dbReference type="PANTHER" id="PTHR39394:SF1">
    <property type="entry name" value="DNAJ HOMOLOGUE SUBFAMILY C MEMBER 28 CONSERVED DOMAIN-CONTAINING PROTEIN"/>
    <property type="match status" value="1"/>
</dbReference>
<reference evidence="3" key="1">
    <citation type="journal article" date="2015" name="BMC Genomics">
        <title>Draft genome of a commonly misdiagnosed multidrug resistant pathogen Candida auris.</title>
        <authorList>
            <person name="Chatterjee S."/>
            <person name="Alampalli S.V."/>
            <person name="Nageshan R.K."/>
            <person name="Chettiar S.T."/>
            <person name="Joshi S."/>
            <person name="Tatu U.S."/>
        </authorList>
    </citation>
    <scope>NUCLEOTIDE SEQUENCE [LARGE SCALE GENOMIC DNA]</scope>
    <source>
        <strain evidence="3">6684</strain>
    </source>
</reference>
<protein>
    <recommendedName>
        <fullName evidence="1">DnaJ homologue subfamily C member 28 conserved domain-containing protein</fullName>
    </recommendedName>
</protein>
<evidence type="ECO:0000259" key="1">
    <source>
        <dbReference type="Pfam" id="PF09350"/>
    </source>
</evidence>
<evidence type="ECO:0000313" key="2">
    <source>
        <dbReference type="EMBL" id="KNE01967.1"/>
    </source>
</evidence>
<dbReference type="VEuPathDB" id="FungiDB:CJJ07_002591"/>
<proteinExistence type="predicted"/>
<evidence type="ECO:0000313" key="3">
    <source>
        <dbReference type="Proteomes" id="UP000037122"/>
    </source>
</evidence>
<dbReference type="AlphaFoldDB" id="A0A0L0P6H3"/>
<dbReference type="VEuPathDB" id="FungiDB:CJI97_003789"/>
<feature type="domain" description="DnaJ homologue subfamily C member 28 conserved" evidence="1">
    <location>
        <begin position="191"/>
        <end position="263"/>
    </location>
</feature>
<organism evidence="2 3">
    <name type="scientific">Candidozyma auris</name>
    <name type="common">Yeast</name>
    <name type="synonym">Candida auris</name>
    <dbReference type="NCBI Taxonomy" id="498019"/>
    <lineage>
        <taxon>Eukaryota</taxon>
        <taxon>Fungi</taxon>
        <taxon>Dikarya</taxon>
        <taxon>Ascomycota</taxon>
        <taxon>Saccharomycotina</taxon>
        <taxon>Pichiomycetes</taxon>
        <taxon>Metschnikowiaceae</taxon>
        <taxon>Candidozyma</taxon>
    </lineage>
</organism>
<comment type="caution">
    <text evidence="2">The sequence shown here is derived from an EMBL/GenBank/DDBJ whole genome shotgun (WGS) entry which is preliminary data.</text>
</comment>
<dbReference type="Proteomes" id="UP000037122">
    <property type="component" value="Unassembled WGS sequence"/>
</dbReference>
<accession>A0A0L0P6H3</accession>
<dbReference type="VEuPathDB" id="FungiDB:CJI96_0002248"/>
<gene>
    <name evidence="2" type="ORF">QG37_00902</name>
</gene>